<dbReference type="InterPro" id="IPR013894">
    <property type="entry name" value="RMI1_OB"/>
</dbReference>
<dbReference type="VEuPathDB" id="FungiDB:CJJ07_003681"/>
<feature type="chain" id="PRO_5005545542" description="RecQ mediated genome instability protein 1 OB-fold domain-containing protein" evidence="1">
    <location>
        <begin position="24"/>
        <end position="206"/>
    </location>
</feature>
<dbReference type="Pfam" id="PF08585">
    <property type="entry name" value="RMI1_N_C"/>
    <property type="match status" value="1"/>
</dbReference>
<feature type="signal peptide" evidence="1">
    <location>
        <begin position="1"/>
        <end position="23"/>
    </location>
</feature>
<dbReference type="VEuPathDB" id="FungiDB:CJI96_0002274"/>
<dbReference type="VEuPathDB" id="FungiDB:CJI97_003815"/>
<dbReference type="Proteomes" id="UP000037122">
    <property type="component" value="Unassembled WGS sequence"/>
</dbReference>
<dbReference type="AlphaFoldDB" id="A0A0L0P6X8"/>
<dbReference type="EMBL" id="LGST01000007">
    <property type="protein sequence ID" value="KNE02000.1"/>
    <property type="molecule type" value="Genomic_DNA"/>
</dbReference>
<feature type="domain" description="RecQ mediated genome instability protein 1 OB-fold" evidence="2">
    <location>
        <begin position="31"/>
        <end position="179"/>
    </location>
</feature>
<gene>
    <name evidence="3" type="ORF">QG37_00939</name>
</gene>
<accession>A0A0L0P6X8</accession>
<evidence type="ECO:0000259" key="2">
    <source>
        <dbReference type="Pfam" id="PF08585"/>
    </source>
</evidence>
<comment type="caution">
    <text evidence="3">The sequence shown here is derived from an EMBL/GenBank/DDBJ whole genome shotgun (WGS) entry which is preliminary data.</text>
</comment>
<name>A0A0L0P6X8_CANAR</name>
<proteinExistence type="predicted"/>
<dbReference type="Gene3D" id="2.40.50.770">
    <property type="entry name" value="RecQ-mediated genome instability protein Rmi1, C-terminal domain"/>
    <property type="match status" value="1"/>
</dbReference>
<protein>
    <recommendedName>
        <fullName evidence="2">RecQ mediated genome instability protein 1 OB-fold domain-containing protein</fullName>
    </recommendedName>
</protein>
<evidence type="ECO:0000313" key="3">
    <source>
        <dbReference type="EMBL" id="KNE02000.1"/>
    </source>
</evidence>
<sequence length="206" mass="23120">MAASSLRIIANLLLLLLVLGTRTQSMTFRPEEYAKKGEVTLTLALTCFVVFVEDVSESKEKRLEEWKYYHNPNRAPFERMEHVNRPVIYGIDLDESPEDKAAKKMSASATYKLTLRDESENYFYAIEIDKLPILHSQASNTGTPLPVPLGGKLVLKSGTKVYNGVVCLTASSCEYLGHDENLSLAKQLNAGVVEKYIDVMERQLNT</sequence>
<dbReference type="InterPro" id="IPR042470">
    <property type="entry name" value="RMI1_N_C_sf"/>
</dbReference>
<reference evidence="4" key="1">
    <citation type="journal article" date="2015" name="BMC Genomics">
        <title>Draft genome of a commonly misdiagnosed multidrug resistant pathogen Candida auris.</title>
        <authorList>
            <person name="Chatterjee S."/>
            <person name="Alampalli S.V."/>
            <person name="Nageshan R.K."/>
            <person name="Chettiar S.T."/>
            <person name="Joshi S."/>
            <person name="Tatu U.S."/>
        </authorList>
    </citation>
    <scope>NUCLEOTIDE SEQUENCE [LARGE SCALE GENOMIC DNA]</scope>
    <source>
        <strain evidence="4">6684</strain>
    </source>
</reference>
<dbReference type="VEuPathDB" id="FungiDB:QG37_00939"/>
<evidence type="ECO:0000313" key="4">
    <source>
        <dbReference type="Proteomes" id="UP000037122"/>
    </source>
</evidence>
<dbReference type="VEuPathDB" id="FungiDB:CJJ09_000365"/>
<evidence type="ECO:0000256" key="1">
    <source>
        <dbReference type="SAM" id="SignalP"/>
    </source>
</evidence>
<organism evidence="3 4">
    <name type="scientific">Candidozyma auris</name>
    <name type="common">Yeast</name>
    <name type="synonym">Candida auris</name>
    <dbReference type="NCBI Taxonomy" id="498019"/>
    <lineage>
        <taxon>Eukaryota</taxon>
        <taxon>Fungi</taxon>
        <taxon>Dikarya</taxon>
        <taxon>Ascomycota</taxon>
        <taxon>Saccharomycotina</taxon>
        <taxon>Pichiomycetes</taxon>
        <taxon>Metschnikowiaceae</taxon>
        <taxon>Candidozyma</taxon>
    </lineage>
</organism>
<dbReference type="VEuPathDB" id="FungiDB:B9J08_003741"/>
<keyword evidence="1" id="KW-0732">Signal</keyword>